<sequence>MRATYLSSLLALVPFVAGAMVESRQANATTTIPSRLESGISTECKTCPYSLCTNQLAFEYDTEITLTCWTYGDNIVDSNIWLGTTDGCYVTQWDIIEYEGDYTNTPGFPYCGDIPQVYTTGQSATVYYTECNIIPHTVERQDRIKMYKTEVDLTLTCYTDEGDDILGNTRWFKTLSNCYVPEAQVEYVDDGLDNCGPVPFMETKMREPDQEPEPEVASFAAPAGGAVQARSDSEGSPKGNWRRWLYLTQIGDGSANCTSEAASSSPVQQVLPFGNYIVVQCATWGAAPETDQIYLLTDDFCWVNDTLTDPQLTDSVIRSQRYPNCIDFVDTEV</sequence>
<comment type="caution">
    <text evidence="2">The sequence shown here is derived from an EMBL/GenBank/DDBJ whole genome shotgun (WGS) entry which is preliminary data.</text>
</comment>
<dbReference type="OrthoDB" id="5358886at2759"/>
<accession>A0A0G2FG69</accession>
<dbReference type="EMBL" id="LCUC01000258">
    <property type="protein sequence ID" value="KKY33109.1"/>
    <property type="molecule type" value="Genomic_DNA"/>
</dbReference>
<dbReference type="AlphaFoldDB" id="A0A0G2FG69"/>
<name>A0A0G2FG69_9PEZI</name>
<protein>
    <submittedName>
        <fullName evidence="2">Uncharacterized protein</fullName>
    </submittedName>
</protein>
<dbReference type="Proteomes" id="UP000034680">
    <property type="component" value="Unassembled WGS sequence"/>
</dbReference>
<reference evidence="2 3" key="2">
    <citation type="submission" date="2015-05" db="EMBL/GenBank/DDBJ databases">
        <authorList>
            <person name="Morales-Cruz A."/>
            <person name="Amrine K.C."/>
            <person name="Cantu D."/>
        </authorList>
    </citation>
    <scope>NUCLEOTIDE SEQUENCE [LARGE SCALE GENOMIC DNA]</scope>
    <source>
        <strain evidence="2">DA912</strain>
    </source>
</reference>
<keyword evidence="1" id="KW-0732">Signal</keyword>
<evidence type="ECO:0000256" key="1">
    <source>
        <dbReference type="SAM" id="SignalP"/>
    </source>
</evidence>
<proteinExistence type="predicted"/>
<feature type="chain" id="PRO_5002544273" evidence="1">
    <location>
        <begin position="19"/>
        <end position="333"/>
    </location>
</feature>
<evidence type="ECO:0000313" key="3">
    <source>
        <dbReference type="Proteomes" id="UP000034680"/>
    </source>
</evidence>
<feature type="signal peptide" evidence="1">
    <location>
        <begin position="1"/>
        <end position="18"/>
    </location>
</feature>
<keyword evidence="3" id="KW-1185">Reference proteome</keyword>
<evidence type="ECO:0000313" key="2">
    <source>
        <dbReference type="EMBL" id="KKY33109.1"/>
    </source>
</evidence>
<organism evidence="2 3">
    <name type="scientific">Diaporthe ampelina</name>
    <dbReference type="NCBI Taxonomy" id="1214573"/>
    <lineage>
        <taxon>Eukaryota</taxon>
        <taxon>Fungi</taxon>
        <taxon>Dikarya</taxon>
        <taxon>Ascomycota</taxon>
        <taxon>Pezizomycotina</taxon>
        <taxon>Sordariomycetes</taxon>
        <taxon>Sordariomycetidae</taxon>
        <taxon>Diaporthales</taxon>
        <taxon>Diaporthaceae</taxon>
        <taxon>Diaporthe</taxon>
    </lineage>
</organism>
<reference evidence="2 3" key="1">
    <citation type="submission" date="2015-05" db="EMBL/GenBank/DDBJ databases">
        <title>Distinctive expansion of gene families associated with plant cell wall degradation and secondary metabolism in the genomes of grapevine trunk pathogens.</title>
        <authorList>
            <person name="Lawrence D.P."/>
            <person name="Travadon R."/>
            <person name="Rolshausen P.E."/>
            <person name="Baumgartner K."/>
        </authorList>
    </citation>
    <scope>NUCLEOTIDE SEQUENCE [LARGE SCALE GENOMIC DNA]</scope>
    <source>
        <strain evidence="2">DA912</strain>
    </source>
</reference>
<gene>
    <name evidence="2" type="ORF">UCDDA912_g06933</name>
</gene>